<comment type="similarity">
    <text evidence="2">Belongs to the alkylbase DNA glycosidase AlkA family.</text>
</comment>
<keyword evidence="8" id="KW-1185">Reference proteome</keyword>
<evidence type="ECO:0000313" key="7">
    <source>
        <dbReference type="EMBL" id="SKA24003.1"/>
    </source>
</evidence>
<keyword evidence="4" id="KW-0227">DNA damage</keyword>
<proteinExistence type="inferred from homology"/>
<dbReference type="Gene3D" id="1.10.1670.40">
    <property type="match status" value="1"/>
</dbReference>
<dbReference type="GO" id="GO:0006307">
    <property type="term" value="P:DNA alkylation repair"/>
    <property type="evidence" value="ECO:0007669"/>
    <property type="project" value="TreeGrafter"/>
</dbReference>
<reference evidence="8" key="1">
    <citation type="submission" date="2017-02" db="EMBL/GenBank/DDBJ databases">
        <authorList>
            <person name="Varghese N."/>
            <person name="Submissions S."/>
        </authorList>
    </citation>
    <scope>NUCLEOTIDE SEQUENCE [LARGE SCALE GENOMIC DNA]</scope>
    <source>
        <strain evidence="8">ATCC 27094</strain>
    </source>
</reference>
<evidence type="ECO:0000256" key="3">
    <source>
        <dbReference type="ARBA" id="ARBA00012000"/>
    </source>
</evidence>
<dbReference type="CDD" id="cd00056">
    <property type="entry name" value="ENDO3c"/>
    <property type="match status" value="1"/>
</dbReference>
<evidence type="ECO:0000259" key="6">
    <source>
        <dbReference type="SMART" id="SM00478"/>
    </source>
</evidence>
<dbReference type="FunFam" id="1.10.340.30:FF:000004">
    <property type="entry name" value="DNA-3-methyladenine glycosylase II"/>
    <property type="match status" value="1"/>
</dbReference>
<dbReference type="GO" id="GO:0006285">
    <property type="term" value="P:base-excision repair, AP site formation"/>
    <property type="evidence" value="ECO:0007669"/>
    <property type="project" value="TreeGrafter"/>
</dbReference>
<dbReference type="PANTHER" id="PTHR43003:SF5">
    <property type="entry name" value="DNA-3-METHYLADENINE GLYCOSYLASE"/>
    <property type="match status" value="1"/>
</dbReference>
<dbReference type="GO" id="GO:0008725">
    <property type="term" value="F:DNA-3-methyladenine glycosylase activity"/>
    <property type="evidence" value="ECO:0007669"/>
    <property type="project" value="TreeGrafter"/>
</dbReference>
<dbReference type="SMART" id="SM00478">
    <property type="entry name" value="ENDO3c"/>
    <property type="match status" value="1"/>
</dbReference>
<dbReference type="GO" id="GO:0032993">
    <property type="term" value="C:protein-DNA complex"/>
    <property type="evidence" value="ECO:0007669"/>
    <property type="project" value="TreeGrafter"/>
</dbReference>
<dbReference type="PANTHER" id="PTHR43003">
    <property type="entry name" value="DNA-3-METHYLADENINE GLYCOSYLASE"/>
    <property type="match status" value="1"/>
</dbReference>
<gene>
    <name evidence="7" type="ORF">SAMN02745126_04363</name>
</gene>
<dbReference type="EMBL" id="FUWJ01000007">
    <property type="protein sequence ID" value="SKA24003.1"/>
    <property type="molecule type" value="Genomic_DNA"/>
</dbReference>
<protein>
    <recommendedName>
        <fullName evidence="3">DNA-3-methyladenine glycosylase II</fullName>
        <ecNumber evidence="3">3.2.2.21</ecNumber>
    </recommendedName>
</protein>
<sequence length="229" mass="25683">MPLPWEPGPCSSGLDAPVADWTFDCRRAVRHLKTSDPALGAIITNVGPFVMELKTSRSLFGALAEAIVYQQLSTKAAATIYGRLEALFPRSIGGFTPRDILQTPVDKLRGVGLSAAKVLALHDLARRVDNQELPTLQQANELEDAVLIERLVQVRGIGRWSAEMFLMFRLGRPDVLPLDDYSLRKAYAAAFGKRQLPAPRTLERHGEKWRPYRTVASWYLWRTLDLTDK</sequence>
<dbReference type="GO" id="GO:0043916">
    <property type="term" value="F:DNA-7-methylguanine glycosylase activity"/>
    <property type="evidence" value="ECO:0007669"/>
    <property type="project" value="TreeGrafter"/>
</dbReference>
<dbReference type="GO" id="GO:0005737">
    <property type="term" value="C:cytoplasm"/>
    <property type="evidence" value="ECO:0007669"/>
    <property type="project" value="TreeGrafter"/>
</dbReference>
<dbReference type="AlphaFoldDB" id="A0A1T4S6Z0"/>
<dbReference type="Proteomes" id="UP000190092">
    <property type="component" value="Unassembled WGS sequence"/>
</dbReference>
<organism evidence="7 8">
    <name type="scientific">Enhydrobacter aerosaccus</name>
    <dbReference type="NCBI Taxonomy" id="225324"/>
    <lineage>
        <taxon>Bacteria</taxon>
        <taxon>Pseudomonadati</taxon>
        <taxon>Pseudomonadota</taxon>
        <taxon>Alphaproteobacteria</taxon>
        <taxon>Hyphomicrobiales</taxon>
        <taxon>Enhydrobacter</taxon>
    </lineage>
</organism>
<dbReference type="InterPro" id="IPR011257">
    <property type="entry name" value="DNA_glycosylase"/>
</dbReference>
<accession>A0A1T4S6Z0</accession>
<evidence type="ECO:0000256" key="2">
    <source>
        <dbReference type="ARBA" id="ARBA00010817"/>
    </source>
</evidence>
<dbReference type="InterPro" id="IPR051912">
    <property type="entry name" value="Alkylbase_DNA_Glycosylase/TA"/>
</dbReference>
<keyword evidence="5" id="KW-0234">DNA repair</keyword>
<dbReference type="EC" id="3.2.2.21" evidence="3"/>
<name>A0A1T4S6Z0_9HYPH</name>
<dbReference type="SUPFAM" id="SSF48150">
    <property type="entry name" value="DNA-glycosylase"/>
    <property type="match status" value="1"/>
</dbReference>
<dbReference type="InterPro" id="IPR003265">
    <property type="entry name" value="HhH-GPD_domain"/>
</dbReference>
<evidence type="ECO:0000313" key="8">
    <source>
        <dbReference type="Proteomes" id="UP000190092"/>
    </source>
</evidence>
<dbReference type="STRING" id="225324.SAMN02745126_04363"/>
<dbReference type="Pfam" id="PF00730">
    <property type="entry name" value="HhH-GPD"/>
    <property type="match status" value="1"/>
</dbReference>
<evidence type="ECO:0000256" key="1">
    <source>
        <dbReference type="ARBA" id="ARBA00000086"/>
    </source>
</evidence>
<dbReference type="Gene3D" id="1.10.340.30">
    <property type="entry name" value="Hypothetical protein, domain 2"/>
    <property type="match status" value="1"/>
</dbReference>
<comment type="catalytic activity">
    <reaction evidence="1">
        <text>Hydrolysis of alkylated DNA, releasing 3-methyladenine, 3-methylguanine, 7-methylguanine and 7-methyladenine.</text>
        <dbReference type="EC" id="3.2.2.21"/>
    </reaction>
</comment>
<evidence type="ECO:0000256" key="5">
    <source>
        <dbReference type="ARBA" id="ARBA00023204"/>
    </source>
</evidence>
<feature type="domain" description="HhH-GPD" evidence="6">
    <location>
        <begin position="68"/>
        <end position="225"/>
    </location>
</feature>
<evidence type="ECO:0000256" key="4">
    <source>
        <dbReference type="ARBA" id="ARBA00022763"/>
    </source>
</evidence>
<dbReference type="GO" id="GO:0032131">
    <property type="term" value="F:alkylated DNA binding"/>
    <property type="evidence" value="ECO:0007669"/>
    <property type="project" value="TreeGrafter"/>
</dbReference>